<dbReference type="Proteomes" id="UP000291343">
    <property type="component" value="Unassembled WGS sequence"/>
</dbReference>
<proteinExistence type="predicted"/>
<name>A0A482X189_LAOST</name>
<keyword evidence="1" id="KW-0732">Signal</keyword>
<gene>
    <name evidence="2" type="ORF">LSTR_LSTR000933</name>
</gene>
<feature type="chain" id="PRO_5019820549" evidence="1">
    <location>
        <begin position="25"/>
        <end position="215"/>
    </location>
</feature>
<evidence type="ECO:0000313" key="3">
    <source>
        <dbReference type="Proteomes" id="UP000291343"/>
    </source>
</evidence>
<evidence type="ECO:0000256" key="1">
    <source>
        <dbReference type="SAM" id="SignalP"/>
    </source>
</evidence>
<dbReference type="AlphaFoldDB" id="A0A482X189"/>
<sequence>MLSENVPWKECVFLTSFMISLVGATMKNSQDQTSQTSLPDLVYNPFTDYMLNLATYNGVSEEIKQHVLENSLIIQDLVPLDLLKKDKQFDWEVTTTIGIETQILHHFNNYPSHKPIFDHALELWRKRNRDIMKNEHVESVGNPTIESDSVEHEILQATLIETKGKLRPEEFTNLISTINLKISLENLFTVLPVYKRSMFLKMASYFENQNVNKEN</sequence>
<protein>
    <submittedName>
        <fullName evidence="2">Uncharacterized protein</fullName>
    </submittedName>
</protein>
<dbReference type="OrthoDB" id="6641435at2759"/>
<feature type="signal peptide" evidence="1">
    <location>
        <begin position="1"/>
        <end position="24"/>
    </location>
</feature>
<dbReference type="EMBL" id="QKKF02019844">
    <property type="protein sequence ID" value="RZF39412.1"/>
    <property type="molecule type" value="Genomic_DNA"/>
</dbReference>
<dbReference type="InParanoid" id="A0A482X189"/>
<accession>A0A482X189</accession>
<keyword evidence="3" id="KW-1185">Reference proteome</keyword>
<reference evidence="2 3" key="1">
    <citation type="journal article" date="2017" name="Gigascience">
        <title>Genome sequence of the small brown planthopper, Laodelphax striatellus.</title>
        <authorList>
            <person name="Zhu J."/>
            <person name="Jiang F."/>
            <person name="Wang X."/>
            <person name="Yang P."/>
            <person name="Bao Y."/>
            <person name="Zhao W."/>
            <person name="Wang W."/>
            <person name="Lu H."/>
            <person name="Wang Q."/>
            <person name="Cui N."/>
            <person name="Li J."/>
            <person name="Chen X."/>
            <person name="Luo L."/>
            <person name="Yu J."/>
            <person name="Kang L."/>
            <person name="Cui F."/>
        </authorList>
    </citation>
    <scope>NUCLEOTIDE SEQUENCE [LARGE SCALE GENOMIC DNA]</scope>
    <source>
        <strain evidence="2">Lst14</strain>
    </source>
</reference>
<evidence type="ECO:0000313" key="2">
    <source>
        <dbReference type="EMBL" id="RZF39412.1"/>
    </source>
</evidence>
<comment type="caution">
    <text evidence="2">The sequence shown here is derived from an EMBL/GenBank/DDBJ whole genome shotgun (WGS) entry which is preliminary data.</text>
</comment>
<organism evidence="2 3">
    <name type="scientific">Laodelphax striatellus</name>
    <name type="common">Small brown planthopper</name>
    <name type="synonym">Delphax striatella</name>
    <dbReference type="NCBI Taxonomy" id="195883"/>
    <lineage>
        <taxon>Eukaryota</taxon>
        <taxon>Metazoa</taxon>
        <taxon>Ecdysozoa</taxon>
        <taxon>Arthropoda</taxon>
        <taxon>Hexapoda</taxon>
        <taxon>Insecta</taxon>
        <taxon>Pterygota</taxon>
        <taxon>Neoptera</taxon>
        <taxon>Paraneoptera</taxon>
        <taxon>Hemiptera</taxon>
        <taxon>Auchenorrhyncha</taxon>
        <taxon>Fulgoroidea</taxon>
        <taxon>Delphacidae</taxon>
        <taxon>Criomorphinae</taxon>
        <taxon>Laodelphax</taxon>
    </lineage>
</organism>